<reference evidence="2" key="1">
    <citation type="journal article" date="2014" name="Int. J. Syst. Evol. Microbiol.">
        <title>Complete genome sequence of Corynebacterium casei LMG S-19264T (=DSM 44701T), isolated from a smear-ripened cheese.</title>
        <authorList>
            <consortium name="US DOE Joint Genome Institute (JGI-PGF)"/>
            <person name="Walter F."/>
            <person name="Albersmeier A."/>
            <person name="Kalinowski J."/>
            <person name="Ruckert C."/>
        </authorList>
    </citation>
    <scope>NUCLEOTIDE SEQUENCE</scope>
    <source>
        <strain evidence="2">CGMCC 1.15493</strain>
    </source>
</reference>
<keyword evidence="1" id="KW-0732">Signal</keyword>
<evidence type="ECO:0008006" key="4">
    <source>
        <dbReference type="Google" id="ProtNLM"/>
    </source>
</evidence>
<feature type="chain" id="PRO_5037748603" description="MxaA protein" evidence="1">
    <location>
        <begin position="20"/>
        <end position="305"/>
    </location>
</feature>
<keyword evidence="3" id="KW-1185">Reference proteome</keyword>
<organism evidence="2 3">
    <name type="scientific">Aureimonas glaciei</name>
    <dbReference type="NCBI Taxonomy" id="1776957"/>
    <lineage>
        <taxon>Bacteria</taxon>
        <taxon>Pseudomonadati</taxon>
        <taxon>Pseudomonadota</taxon>
        <taxon>Alphaproteobacteria</taxon>
        <taxon>Hyphomicrobiales</taxon>
        <taxon>Aurantimonadaceae</taxon>
        <taxon>Aureimonas</taxon>
    </lineage>
</organism>
<reference evidence="2" key="2">
    <citation type="submission" date="2020-09" db="EMBL/GenBank/DDBJ databases">
        <authorList>
            <person name="Sun Q."/>
            <person name="Zhou Y."/>
        </authorList>
    </citation>
    <scope>NUCLEOTIDE SEQUENCE</scope>
    <source>
        <strain evidence="2">CGMCC 1.15493</strain>
    </source>
</reference>
<dbReference type="AlphaFoldDB" id="A0A916XTT6"/>
<dbReference type="Proteomes" id="UP000613160">
    <property type="component" value="Unassembled WGS sequence"/>
</dbReference>
<feature type="signal peptide" evidence="1">
    <location>
        <begin position="1"/>
        <end position="19"/>
    </location>
</feature>
<dbReference type="EMBL" id="BMJJ01000002">
    <property type="protein sequence ID" value="GGD09765.1"/>
    <property type="molecule type" value="Genomic_DNA"/>
</dbReference>
<protein>
    <recommendedName>
        <fullName evidence="4">MxaA protein</fullName>
    </recommendedName>
</protein>
<evidence type="ECO:0000313" key="2">
    <source>
        <dbReference type="EMBL" id="GGD09765.1"/>
    </source>
</evidence>
<comment type="caution">
    <text evidence="2">The sequence shown here is derived from an EMBL/GenBank/DDBJ whole genome shotgun (WGS) entry which is preliminary data.</text>
</comment>
<accession>A0A916XTT6</accession>
<sequence length="305" mass="33250">MIRALPALAATLCCTAAAAQGEEGVFVDSRPPRSVGYFVGDRLDYAGTIRVPSGYAVDEASRPRPRDLDYWLELDRVSIEPSGRGEGEGTAYAVQLRYQTFYVPLEPRELRIPPVTIGFVRAADGARLEATLPGFTFVSSPLRPILERSAPAAMRPDAPLLVLDTRPAQWRTGAAFAVSLALLGVLAAYRGWLPTGARRPRPLAEAARSLARSAPHASPQAYRAGLLVLHRALDARFARRLLADDLDLFLALHPRFAEASSDLRRFFAASRSLHFGDDVAEAMWQLPAGDLAKLARRLASIERAP</sequence>
<evidence type="ECO:0000256" key="1">
    <source>
        <dbReference type="SAM" id="SignalP"/>
    </source>
</evidence>
<dbReference type="RefSeq" id="WP_188849552.1">
    <property type="nucleotide sequence ID" value="NZ_BMJJ01000002.1"/>
</dbReference>
<gene>
    <name evidence="2" type="ORF">GCM10011335_10850</name>
</gene>
<name>A0A916XTT6_9HYPH</name>
<proteinExistence type="predicted"/>
<evidence type="ECO:0000313" key="3">
    <source>
        <dbReference type="Proteomes" id="UP000613160"/>
    </source>
</evidence>